<dbReference type="RefSeq" id="WP_210218337.1">
    <property type="nucleotide sequence ID" value="NZ_CP072793.1"/>
</dbReference>
<proteinExistence type="predicted"/>
<organism evidence="1 2">
    <name type="scientific">Thiothrix unzii</name>
    <dbReference type="NCBI Taxonomy" id="111769"/>
    <lineage>
        <taxon>Bacteria</taxon>
        <taxon>Pseudomonadati</taxon>
        <taxon>Pseudomonadota</taxon>
        <taxon>Gammaproteobacteria</taxon>
        <taxon>Thiotrichales</taxon>
        <taxon>Thiotrichaceae</taxon>
        <taxon>Thiothrix</taxon>
    </lineage>
</organism>
<evidence type="ECO:0000313" key="1">
    <source>
        <dbReference type="EMBL" id="QTR52802.1"/>
    </source>
</evidence>
<name>A0A975F7W1_9GAMM</name>
<dbReference type="Proteomes" id="UP000672009">
    <property type="component" value="Chromosome"/>
</dbReference>
<sequence length="115" mass="13156">MNITLLIAAAIPGSKSTIHNHVQRGERIATAIQQRYQISTPHQWQAKHLRWFLEVQTAGMSHASRYDYWRTCRALASVLGKWPAWENHLRGNWNIHAAKQRGGRPAKLANRVTVP</sequence>
<dbReference type="KEGG" id="tun:J9260_13985"/>
<keyword evidence="2" id="KW-1185">Reference proteome</keyword>
<dbReference type="AlphaFoldDB" id="A0A975F7W1"/>
<gene>
    <name evidence="1" type="ORF">J9260_13985</name>
</gene>
<protein>
    <submittedName>
        <fullName evidence="1">Uncharacterized protein</fullName>
    </submittedName>
</protein>
<evidence type="ECO:0000313" key="2">
    <source>
        <dbReference type="Proteomes" id="UP000672009"/>
    </source>
</evidence>
<reference evidence="1" key="1">
    <citation type="submission" date="2021-04" db="EMBL/GenBank/DDBJ databases">
        <title>Genomics, taxonomy and metabolism of representatives of sulfur bacteria of the genus Thiothrix: Thiothrix fructosivorans QT, Thiothrix unzii A1T and three new species, Thiothrix subterranea sp. nov., Thiothrix litoralis sp. nov. and 'Candidatus Thiothrix anitrata' sp. nov.</title>
        <authorList>
            <person name="Ravin N.V."/>
            <person name="Smolyakov D."/>
            <person name="Rudenko T.S."/>
            <person name="Mardanov A.V."/>
            <person name="Beletsky A.V."/>
            <person name="Markov N.D."/>
            <person name="Fomenkov A.I."/>
            <person name="Roberts R.J."/>
            <person name="Karnachuk O.V."/>
            <person name="Novikov A."/>
            <person name="Grabovich M.Y."/>
        </authorList>
    </citation>
    <scope>NUCLEOTIDE SEQUENCE</scope>
    <source>
        <strain evidence="1">A1</strain>
    </source>
</reference>
<accession>A0A975F7W1</accession>
<dbReference type="EMBL" id="CP072793">
    <property type="protein sequence ID" value="QTR52802.1"/>
    <property type="molecule type" value="Genomic_DNA"/>
</dbReference>